<dbReference type="Gene3D" id="3.40.1090.10">
    <property type="entry name" value="Cytosolic phospholipase A2 catalytic domain"/>
    <property type="match status" value="2"/>
</dbReference>
<dbReference type="InterPro" id="IPR050301">
    <property type="entry name" value="NTE"/>
</dbReference>
<dbReference type="PANTHER" id="PTHR14226:SF25">
    <property type="entry name" value="PHOSPHOESTERASE"/>
    <property type="match status" value="1"/>
</dbReference>
<feature type="domain" description="PNPLA" evidence="5">
    <location>
        <begin position="32"/>
        <end position="199"/>
    </location>
</feature>
<feature type="active site" description="Nucleophile" evidence="4">
    <location>
        <position position="65"/>
    </location>
</feature>
<feature type="short sequence motif" description="GXGXXG" evidence="4">
    <location>
        <begin position="36"/>
        <end position="41"/>
    </location>
</feature>
<dbReference type="STRING" id="147375.BXP28_06670"/>
<evidence type="ECO:0000256" key="1">
    <source>
        <dbReference type="ARBA" id="ARBA00022801"/>
    </source>
</evidence>
<feature type="short sequence motif" description="DGA/G" evidence="4">
    <location>
        <begin position="186"/>
        <end position="188"/>
    </location>
</feature>
<evidence type="ECO:0000256" key="3">
    <source>
        <dbReference type="ARBA" id="ARBA00023098"/>
    </source>
</evidence>
<evidence type="ECO:0000259" key="5">
    <source>
        <dbReference type="PROSITE" id="PS51635"/>
    </source>
</evidence>
<sequence>MAYFLGSNAAEVITFAIFNRMAGVGEMESVGLVLEGGGMRGVYTAGVLEFFIENDFYTPYVIGVSAGACNATSYIARQMGRNRKVTVDYVRDPRYLSYRNLWREKSIFGMNFIFNKLPNELEPFDFESFYSSEQNFVVGTTDAHTGEPVFFSKKETGEQTLQIVQASSSLPFLSQPVKYGGRVLFDGGVSAPIPILQSEKDGNKKHVVVLTRPAGYRKKPAKGRWLAKRFYPEYSGLVQALANRARVYNETLEYIQEQEDKGNVFVFRPSVPVHVGRTEKDPRKLSALFEVGYEDAKRQFGALKEWVRS</sequence>
<dbReference type="AlphaFoldDB" id="A0A2L1TZR5"/>
<feature type="active site" description="Proton acceptor" evidence="4">
    <location>
        <position position="186"/>
    </location>
</feature>
<organism evidence="6 7">
    <name type="scientific">Paenibacillus larvae subsp. larvae</name>
    <dbReference type="NCBI Taxonomy" id="147375"/>
    <lineage>
        <taxon>Bacteria</taxon>
        <taxon>Bacillati</taxon>
        <taxon>Bacillota</taxon>
        <taxon>Bacilli</taxon>
        <taxon>Bacillales</taxon>
        <taxon>Paenibacillaceae</taxon>
        <taxon>Paenibacillus</taxon>
    </lineage>
</organism>
<dbReference type="EMBL" id="CP019655">
    <property type="protein sequence ID" value="AVF26179.1"/>
    <property type="molecule type" value="Genomic_DNA"/>
</dbReference>
<dbReference type="GO" id="GO:0016787">
    <property type="term" value="F:hydrolase activity"/>
    <property type="evidence" value="ECO:0007669"/>
    <property type="project" value="UniProtKB-UniRule"/>
</dbReference>
<protein>
    <submittedName>
        <fullName evidence="6">Phospholipase, patatin family</fullName>
    </submittedName>
</protein>
<evidence type="ECO:0000313" key="6">
    <source>
        <dbReference type="EMBL" id="AVF26179.1"/>
    </source>
</evidence>
<dbReference type="InterPro" id="IPR016035">
    <property type="entry name" value="Acyl_Trfase/lysoPLipase"/>
</dbReference>
<keyword evidence="3 4" id="KW-0443">Lipid metabolism</keyword>
<keyword evidence="1 4" id="KW-0378">Hydrolase</keyword>
<proteinExistence type="predicted"/>
<accession>A0A2L1TZR5</accession>
<dbReference type="InterPro" id="IPR045943">
    <property type="entry name" value="DUF6363"/>
</dbReference>
<dbReference type="InterPro" id="IPR037483">
    <property type="entry name" value="YjjU-like"/>
</dbReference>
<dbReference type="PROSITE" id="PS51635">
    <property type="entry name" value="PNPLA"/>
    <property type="match status" value="1"/>
</dbReference>
<dbReference type="Pfam" id="PF01734">
    <property type="entry name" value="Patatin"/>
    <property type="match status" value="1"/>
</dbReference>
<dbReference type="Proteomes" id="UP000239833">
    <property type="component" value="Chromosome"/>
</dbReference>
<dbReference type="Pfam" id="PF19890">
    <property type="entry name" value="DUF6363"/>
    <property type="match status" value="1"/>
</dbReference>
<evidence type="ECO:0000256" key="2">
    <source>
        <dbReference type="ARBA" id="ARBA00022963"/>
    </source>
</evidence>
<evidence type="ECO:0000313" key="7">
    <source>
        <dbReference type="Proteomes" id="UP000239833"/>
    </source>
</evidence>
<dbReference type="SUPFAM" id="SSF52151">
    <property type="entry name" value="FabD/lysophospholipase-like"/>
    <property type="match status" value="1"/>
</dbReference>
<dbReference type="CDD" id="cd07208">
    <property type="entry name" value="Pat_hypo_Ecoli_yjju_like"/>
    <property type="match status" value="1"/>
</dbReference>
<keyword evidence="2 4" id="KW-0442">Lipid degradation</keyword>
<dbReference type="GO" id="GO:0016042">
    <property type="term" value="P:lipid catabolic process"/>
    <property type="evidence" value="ECO:0007669"/>
    <property type="project" value="UniProtKB-UniRule"/>
</dbReference>
<gene>
    <name evidence="6" type="ORF">ERICIII_02010</name>
</gene>
<dbReference type="InterPro" id="IPR002641">
    <property type="entry name" value="PNPLA_dom"/>
</dbReference>
<feature type="short sequence motif" description="GXSXG" evidence="4">
    <location>
        <begin position="63"/>
        <end position="67"/>
    </location>
</feature>
<evidence type="ECO:0000256" key="4">
    <source>
        <dbReference type="PROSITE-ProRule" id="PRU01161"/>
    </source>
</evidence>
<reference evidence="7" key="1">
    <citation type="submission" date="2017-02" db="EMBL/GenBank/DDBJ databases">
        <title>Delineation of Paenibacillus larvae strains originating from foulbrood outbreaks.</title>
        <authorList>
            <person name="Beims H."/>
            <person name="Bunk B."/>
            <person name="Sproeer C."/>
            <person name="Mohr K.I."/>
            <person name="Pradella S."/>
            <person name="Guenther G."/>
            <person name="Rohde M."/>
            <person name="von der Ohe W."/>
            <person name="Steinert M."/>
        </authorList>
    </citation>
    <scope>NUCLEOTIDE SEQUENCE [LARGE SCALE GENOMIC DNA]</scope>
    <source>
        <strain evidence="7">Eric_III</strain>
    </source>
</reference>
<name>A0A2L1TZR5_9BACL</name>
<dbReference type="PANTHER" id="PTHR14226">
    <property type="entry name" value="NEUROPATHY TARGET ESTERASE/SWISS CHEESE D.MELANOGASTER"/>
    <property type="match status" value="1"/>
</dbReference>